<dbReference type="PRINTS" id="PR00412">
    <property type="entry name" value="EPOXHYDRLASE"/>
</dbReference>
<dbReference type="GO" id="GO:0016787">
    <property type="term" value="F:hydrolase activity"/>
    <property type="evidence" value="ECO:0007669"/>
    <property type="project" value="UniProtKB-KW"/>
</dbReference>
<dbReference type="InterPro" id="IPR050266">
    <property type="entry name" value="AB_hydrolase_sf"/>
</dbReference>
<organism evidence="2 3">
    <name type="scientific">Novosphingobium umbonatum</name>
    <dbReference type="NCBI Taxonomy" id="1908524"/>
    <lineage>
        <taxon>Bacteria</taxon>
        <taxon>Pseudomonadati</taxon>
        <taxon>Pseudomonadota</taxon>
        <taxon>Alphaproteobacteria</taxon>
        <taxon>Sphingomonadales</taxon>
        <taxon>Sphingomonadaceae</taxon>
        <taxon>Novosphingobium</taxon>
    </lineage>
</organism>
<dbReference type="PANTHER" id="PTHR43798:SF33">
    <property type="entry name" value="HYDROLASE, PUTATIVE (AFU_ORTHOLOGUE AFUA_2G14860)-RELATED"/>
    <property type="match status" value="1"/>
</dbReference>
<accession>A0A437NAM9</accession>
<comment type="caution">
    <text evidence="2">The sequence shown here is derived from an EMBL/GenBank/DDBJ whole genome shotgun (WGS) entry which is preliminary data.</text>
</comment>
<dbReference type="GO" id="GO:0016020">
    <property type="term" value="C:membrane"/>
    <property type="evidence" value="ECO:0007669"/>
    <property type="project" value="TreeGrafter"/>
</dbReference>
<reference evidence="2 3" key="1">
    <citation type="submission" date="2019-01" db="EMBL/GenBank/DDBJ databases">
        <authorList>
            <person name="Chen W.-M."/>
        </authorList>
    </citation>
    <scope>NUCLEOTIDE SEQUENCE [LARGE SCALE GENOMIC DNA]</scope>
    <source>
        <strain evidence="2 3">FSY-9</strain>
    </source>
</reference>
<evidence type="ECO:0000313" key="2">
    <source>
        <dbReference type="EMBL" id="RVU06990.1"/>
    </source>
</evidence>
<evidence type="ECO:0000259" key="1">
    <source>
        <dbReference type="Pfam" id="PF00561"/>
    </source>
</evidence>
<dbReference type="AlphaFoldDB" id="A0A437NAM9"/>
<dbReference type="Proteomes" id="UP000282837">
    <property type="component" value="Unassembled WGS sequence"/>
</dbReference>
<dbReference type="Gene3D" id="3.40.50.1820">
    <property type="entry name" value="alpha/beta hydrolase"/>
    <property type="match status" value="1"/>
</dbReference>
<dbReference type="EMBL" id="SACO01000002">
    <property type="protein sequence ID" value="RVU06990.1"/>
    <property type="molecule type" value="Genomic_DNA"/>
</dbReference>
<dbReference type="OrthoDB" id="7618865at2"/>
<proteinExistence type="predicted"/>
<feature type="domain" description="AB hydrolase-1" evidence="1">
    <location>
        <begin position="28"/>
        <end position="140"/>
    </location>
</feature>
<dbReference type="PANTHER" id="PTHR43798">
    <property type="entry name" value="MONOACYLGLYCEROL LIPASE"/>
    <property type="match status" value="1"/>
</dbReference>
<dbReference type="SUPFAM" id="SSF53474">
    <property type="entry name" value="alpha/beta-Hydrolases"/>
    <property type="match status" value="1"/>
</dbReference>
<name>A0A437NAM9_9SPHN</name>
<dbReference type="PRINTS" id="PR00111">
    <property type="entry name" value="ABHYDROLASE"/>
</dbReference>
<sequence>MPPMRLRRVYADGPFGQIHFQSAGEGRPLVLLHQAIMASGQFDNVFAPLVEAGFRPIAIDMPGFGLSDAPANPPAIADYARCVAPVLDALGVEKAAVAGHHTGALVGTEFALAAPERVEALIIHGPMIMPEDERQALTDDICGREKAFAAGPEGAHFVHVVKIRDWLANGTIDPERMTDYVVQAMQAYRLGAYWYGHAAAFAYRHEEPLARLSVPTMLLTNTGDQTHPWALQAREMFPHFAFAEVEGGGIDICDQAPQEWAQAIITYLQGLA</sequence>
<dbReference type="InterPro" id="IPR000639">
    <property type="entry name" value="Epox_hydrolase-like"/>
</dbReference>
<gene>
    <name evidence="2" type="ORF">EOE18_03260</name>
</gene>
<keyword evidence="3" id="KW-1185">Reference proteome</keyword>
<protein>
    <submittedName>
        <fullName evidence="2">Alpha/beta fold hydrolase</fullName>
    </submittedName>
</protein>
<dbReference type="InterPro" id="IPR000073">
    <property type="entry name" value="AB_hydrolase_1"/>
</dbReference>
<evidence type="ECO:0000313" key="3">
    <source>
        <dbReference type="Proteomes" id="UP000282837"/>
    </source>
</evidence>
<dbReference type="Pfam" id="PF00561">
    <property type="entry name" value="Abhydrolase_1"/>
    <property type="match status" value="1"/>
</dbReference>
<keyword evidence="2" id="KW-0378">Hydrolase</keyword>
<dbReference type="InterPro" id="IPR029058">
    <property type="entry name" value="AB_hydrolase_fold"/>
</dbReference>